<dbReference type="STRING" id="1434700.SAMN06296427_10689"/>
<dbReference type="PIRSF" id="PIRSF011444">
    <property type="entry name" value="DUF1287"/>
    <property type="match status" value="1"/>
</dbReference>
<sequence length="222" mass="25119">MKKVFVLGVIAVGLISCKLEVTSHDSYNEAEIKTLAKSAEIPQQETNLTPKQKKISDAALSIVDPSIDYDPAYFSIDYPNGDVPADKGVCTDVVIRTYRKLGVDLQQLVHEDMKANFNLYPKTWGLSKPDTNIDHRRVPNLMVYFSRFGQEKPMTDYADDYLPGDIVCWRLINGMTHIGMVVDKKSKDGKRFKIVHNIGGGQVLEDVLFHYEIIGHYGFEEF</sequence>
<evidence type="ECO:0008006" key="3">
    <source>
        <dbReference type="Google" id="ProtNLM"/>
    </source>
</evidence>
<protein>
    <recommendedName>
        <fullName evidence="3">DUF1287 domain-containing protein</fullName>
    </recommendedName>
</protein>
<keyword evidence="2" id="KW-1185">Reference proteome</keyword>
<evidence type="ECO:0000313" key="1">
    <source>
        <dbReference type="EMBL" id="SMC70995.1"/>
    </source>
</evidence>
<reference evidence="1 2" key="1">
    <citation type="submission" date="2017-04" db="EMBL/GenBank/DDBJ databases">
        <authorList>
            <person name="Afonso C.L."/>
            <person name="Miller P.J."/>
            <person name="Scott M.A."/>
            <person name="Spackman E."/>
            <person name="Goraichik I."/>
            <person name="Dimitrov K.M."/>
            <person name="Suarez D.L."/>
            <person name="Swayne D.E."/>
        </authorList>
    </citation>
    <scope>NUCLEOTIDE SEQUENCE [LARGE SCALE GENOMIC DNA]</scope>
    <source>
        <strain evidence="1 2">CGMCC 1.12708</strain>
    </source>
</reference>
<dbReference type="RefSeq" id="WP_084017576.1">
    <property type="nucleotide sequence ID" value="NZ_FWXS01000006.1"/>
</dbReference>
<dbReference type="Pfam" id="PF06940">
    <property type="entry name" value="DUF1287"/>
    <property type="match status" value="1"/>
</dbReference>
<proteinExistence type="predicted"/>
<dbReference type="AlphaFoldDB" id="A0A1W2BDF1"/>
<dbReference type="OrthoDB" id="114026at2"/>
<accession>A0A1W2BDF1</accession>
<dbReference type="PROSITE" id="PS51257">
    <property type="entry name" value="PROKAR_LIPOPROTEIN"/>
    <property type="match status" value="1"/>
</dbReference>
<dbReference type="EMBL" id="FWXS01000006">
    <property type="protein sequence ID" value="SMC70995.1"/>
    <property type="molecule type" value="Genomic_DNA"/>
</dbReference>
<gene>
    <name evidence="1" type="ORF">SAMN06296427_10689</name>
</gene>
<evidence type="ECO:0000313" key="2">
    <source>
        <dbReference type="Proteomes" id="UP000192393"/>
    </source>
</evidence>
<dbReference type="InterPro" id="IPR009706">
    <property type="entry name" value="DUF1287"/>
</dbReference>
<name>A0A1W2BDF1_9FLAO</name>
<dbReference type="Proteomes" id="UP000192393">
    <property type="component" value="Unassembled WGS sequence"/>
</dbReference>
<organism evidence="1 2">
    <name type="scientific">Moheibacter sediminis</name>
    <dbReference type="NCBI Taxonomy" id="1434700"/>
    <lineage>
        <taxon>Bacteria</taxon>
        <taxon>Pseudomonadati</taxon>
        <taxon>Bacteroidota</taxon>
        <taxon>Flavobacteriia</taxon>
        <taxon>Flavobacteriales</taxon>
        <taxon>Weeksellaceae</taxon>
        <taxon>Moheibacter</taxon>
    </lineage>
</organism>